<comment type="caution">
    <text evidence="1">The sequence shown here is derived from an EMBL/GenBank/DDBJ whole genome shotgun (WGS) entry which is preliminary data.</text>
</comment>
<dbReference type="OrthoDB" id="4928134at2759"/>
<sequence length="113" mass="12604">MVLFGPGQRFIYAFVLNADDEIINGDSGSWVIDEISWKVYGYVVASDAFGDTYVIPMTEALQDIQDTLGFISLELAAVEDVWDMALPHLTASPRKKVPISSRTEHHSHDLSNF</sequence>
<dbReference type="AlphaFoldDB" id="A0A2C5XZ65"/>
<reference evidence="1 2" key="1">
    <citation type="submission" date="2017-06" db="EMBL/GenBank/DDBJ databases">
        <title>Ant-infecting Ophiocordyceps genomes reveal a high diversity of potential behavioral manipulation genes and a possible major role for enterotoxins.</title>
        <authorList>
            <person name="De Bekker C."/>
            <person name="Evans H.C."/>
            <person name="Brachmann A."/>
            <person name="Hughes D.P."/>
        </authorList>
    </citation>
    <scope>NUCLEOTIDE SEQUENCE [LARGE SCALE GENOMIC DNA]</scope>
    <source>
        <strain evidence="1 2">Map64</strain>
    </source>
</reference>
<gene>
    <name evidence="1" type="ORF">CDD81_2228</name>
</gene>
<keyword evidence="2" id="KW-1185">Reference proteome</keyword>
<organism evidence="1 2">
    <name type="scientific">Ophiocordyceps australis</name>
    <dbReference type="NCBI Taxonomy" id="1399860"/>
    <lineage>
        <taxon>Eukaryota</taxon>
        <taxon>Fungi</taxon>
        <taxon>Dikarya</taxon>
        <taxon>Ascomycota</taxon>
        <taxon>Pezizomycotina</taxon>
        <taxon>Sordariomycetes</taxon>
        <taxon>Hypocreomycetidae</taxon>
        <taxon>Hypocreales</taxon>
        <taxon>Ophiocordycipitaceae</taxon>
        <taxon>Ophiocordyceps</taxon>
    </lineage>
</organism>
<dbReference type="EMBL" id="NJET01000169">
    <property type="protein sequence ID" value="PHH59994.1"/>
    <property type="molecule type" value="Genomic_DNA"/>
</dbReference>
<dbReference type="STRING" id="1399860.A0A2C5XZ65"/>
<name>A0A2C5XZ65_9HYPO</name>
<proteinExistence type="predicted"/>
<dbReference type="Proteomes" id="UP000226192">
    <property type="component" value="Unassembled WGS sequence"/>
</dbReference>
<evidence type="ECO:0000313" key="2">
    <source>
        <dbReference type="Proteomes" id="UP000226192"/>
    </source>
</evidence>
<evidence type="ECO:0000313" key="1">
    <source>
        <dbReference type="EMBL" id="PHH59994.1"/>
    </source>
</evidence>
<protein>
    <submittedName>
        <fullName evidence="1">Uncharacterized protein</fullName>
    </submittedName>
</protein>
<accession>A0A2C5XZ65</accession>